<evidence type="ECO:0000256" key="7">
    <source>
        <dbReference type="SAM" id="MobiDB-lite"/>
    </source>
</evidence>
<reference evidence="10" key="1">
    <citation type="submission" date="2023-07" db="EMBL/GenBank/DDBJ databases">
        <title>A draft genome of Kazachstania heterogenica Y-27499.</title>
        <authorList>
            <person name="Donic C."/>
            <person name="Kralova J.S."/>
            <person name="Fidel L."/>
            <person name="Ben-Dor S."/>
            <person name="Jung S."/>
        </authorList>
    </citation>
    <scope>NUCLEOTIDE SEQUENCE [LARGE SCALE GENOMIC DNA]</scope>
    <source>
        <strain evidence="10">Y27499</strain>
    </source>
</reference>
<dbReference type="GO" id="GO:0000981">
    <property type="term" value="F:DNA-binding transcription factor activity, RNA polymerase II-specific"/>
    <property type="evidence" value="ECO:0007669"/>
    <property type="project" value="InterPro"/>
</dbReference>
<dbReference type="PROSITE" id="PS50048">
    <property type="entry name" value="ZN2_CY6_FUNGAL_2"/>
    <property type="match status" value="1"/>
</dbReference>
<evidence type="ECO:0000256" key="5">
    <source>
        <dbReference type="ARBA" id="ARBA00023163"/>
    </source>
</evidence>
<evidence type="ECO:0000256" key="6">
    <source>
        <dbReference type="ARBA" id="ARBA00023242"/>
    </source>
</evidence>
<dbReference type="PANTHER" id="PTHR31668">
    <property type="entry name" value="GLUCOSE TRANSPORT TRANSCRIPTION REGULATOR RGT1-RELATED-RELATED"/>
    <property type="match status" value="1"/>
</dbReference>
<dbReference type="Proteomes" id="UP001306508">
    <property type="component" value="Unassembled WGS sequence"/>
</dbReference>
<evidence type="ECO:0000256" key="1">
    <source>
        <dbReference type="ARBA" id="ARBA00022723"/>
    </source>
</evidence>
<proteinExistence type="predicted"/>
<sequence>MEESTIDSNQKNIINKNDIQSNLDSTAASSPEKSVTMVNASTSPSNANKHDRTTPSETQVKKRTKASRACDQCRKKKIKCDYNELKSICGYCERNNETCSFIRVPLKRGPSKGYNKLYKASSSNHISPLQDSNIVDNNSKKNNNLSNMNLYTALNKNTITPNDHTVAHISNNYKHDSNRLSTNNAVITSQQSNQVLLPPLSQYVPSTNLQQANSNTNENSTKTSLVNENDTLHNTNRNTVQNIVNQIGQLTPTLNFTQQQFWKVPYHDFPLQKRTSIDSLGSDLSMRNINLHENTMYNSGTIPIQNHSNNTTTVMSSNFIQTISAPSPITENNVSNSNTLNTSLLDNGIHPVGGGRSNSITGNTNNTYWPYIKNLNHTSNEEEQNIPFRRTSSIPSLLRQTSSTNIAGQNNLHNSSTNQLPQPYSYSQFYQQAHQQTMGPINSFDNFATSGFHTRHGSIASEAMSPGTSANTNERTITPSKTKKNSLESTSIKSIITPSLEKEKPSTTVSNTTKPLNGITNDSTRHDYFNNSSRIEVYENKSDKHVPSIISLNSIMHPIENNINEHKEIKYSGIKSGHNSSINSSSNPTELLNSPSYTLQLLKDKQSITNSHRTSASVISTPNGNNFNCPAVIYGQISYKELIDIYYEFIHIGFPIIPLNKKMLQDEILMHYDSLNSAIQELNDYVFLWFRNSLELLVRLAIKRGSGHSLFDTRISSLVRSNITGTSNNDNPGGNGLDNKDDQISGNGSDLKRNDYFEIQTVFISALNECFQKIVDIHPKFRENKDLISPRIKVIYLCTFIILNYILSYVGYDNSFVLGMSVTIFNEFKLYKQLLVGEILTRIEKTNEDTTYEIGYSLIFKRLYILLIIFDSLQSCVFGGPKLLNIPINSTIDKFFDSFPGSEFYNNYDQKFIERWCVENDTTKLAYIIESLHLGEMLTELSIKRKSINRFQIEKGNISLLKWTPICTFLEKRTSTSLAGLFHRILYVRQKLTNSLISLQSDHPSNPSIETISDLSDILIELISKIFQLLSLIFQLNPTNSISMDHKYSDLSPTPHHQLISLHQSANNTSKDINNFYQKLINLHKNKYNKEKNNDLINNLEVGTISPFSIPMIYELHNIISIINKLPTHLIQIVMQINLSETMIPHDIVVKLSNSMNEVVQITNLFNMVKPFKIFDTDLNERTLGDYNDQDLIIKKEFMPQSQLNGKNEIMEHFIKSGWKLLDDIEFGWL</sequence>
<dbReference type="InterPro" id="IPR001138">
    <property type="entry name" value="Zn2Cys6_DnaBD"/>
</dbReference>
<accession>A0AAN7WL30</accession>
<feature type="region of interest" description="Disordered" evidence="7">
    <location>
        <begin position="462"/>
        <end position="488"/>
    </location>
</feature>
<keyword evidence="1" id="KW-0479">Metal-binding</keyword>
<evidence type="ECO:0000256" key="3">
    <source>
        <dbReference type="ARBA" id="ARBA00023015"/>
    </source>
</evidence>
<comment type="caution">
    <text evidence="9">The sequence shown here is derived from an EMBL/GenBank/DDBJ whole genome shotgun (WGS) entry which is preliminary data.</text>
</comment>
<feature type="region of interest" description="Disordered" evidence="7">
    <location>
        <begin position="501"/>
        <end position="525"/>
    </location>
</feature>
<dbReference type="PANTHER" id="PTHR31668:SF26">
    <property type="entry name" value="GLUCOSE TRANSPORT TRANSCRIPTION REGULATOR RGT1-RELATED"/>
    <property type="match status" value="1"/>
</dbReference>
<evidence type="ECO:0000256" key="2">
    <source>
        <dbReference type="ARBA" id="ARBA00022833"/>
    </source>
</evidence>
<dbReference type="InterPro" id="IPR050797">
    <property type="entry name" value="Carb_Metab_Trans_Reg"/>
</dbReference>
<dbReference type="InterPro" id="IPR036864">
    <property type="entry name" value="Zn2-C6_fun-type_DNA-bd_sf"/>
</dbReference>
<evidence type="ECO:0000313" key="10">
    <source>
        <dbReference type="Proteomes" id="UP001306508"/>
    </source>
</evidence>
<keyword evidence="10" id="KW-1185">Reference proteome</keyword>
<keyword evidence="5" id="KW-0804">Transcription</keyword>
<keyword evidence="4" id="KW-0238">DNA-binding</keyword>
<name>A0AAN7WL30_9SACH</name>
<dbReference type="PROSITE" id="PS00463">
    <property type="entry name" value="ZN2_CY6_FUNGAL_1"/>
    <property type="match status" value="1"/>
</dbReference>
<keyword evidence="2" id="KW-0862">Zinc</keyword>
<evidence type="ECO:0000256" key="4">
    <source>
        <dbReference type="ARBA" id="ARBA00023125"/>
    </source>
</evidence>
<keyword evidence="6" id="KW-0539">Nucleus</keyword>
<gene>
    <name evidence="9" type="ORF">RI543_004154</name>
</gene>
<dbReference type="SUPFAM" id="SSF57701">
    <property type="entry name" value="Zn2/Cys6 DNA-binding domain"/>
    <property type="match status" value="1"/>
</dbReference>
<feature type="compositionally biased region" description="Polar residues" evidence="7">
    <location>
        <begin position="466"/>
        <end position="480"/>
    </location>
</feature>
<dbReference type="Pfam" id="PF00172">
    <property type="entry name" value="Zn_clus"/>
    <property type="match status" value="1"/>
</dbReference>
<evidence type="ECO:0000313" key="9">
    <source>
        <dbReference type="EMBL" id="KAK5778488.1"/>
    </source>
</evidence>
<feature type="region of interest" description="Disordered" evidence="7">
    <location>
        <begin position="1"/>
        <end position="66"/>
    </location>
</feature>
<dbReference type="GO" id="GO:0003677">
    <property type="term" value="F:DNA binding"/>
    <property type="evidence" value="ECO:0007669"/>
    <property type="project" value="UniProtKB-KW"/>
</dbReference>
<dbReference type="GO" id="GO:0008270">
    <property type="term" value="F:zinc ion binding"/>
    <property type="evidence" value="ECO:0007669"/>
    <property type="project" value="InterPro"/>
</dbReference>
<dbReference type="AlphaFoldDB" id="A0AAN7WL30"/>
<dbReference type="CDD" id="cd00067">
    <property type="entry name" value="GAL4"/>
    <property type="match status" value="1"/>
</dbReference>
<feature type="region of interest" description="Disordered" evidence="7">
    <location>
        <begin position="724"/>
        <end position="744"/>
    </location>
</feature>
<organism evidence="9 10">
    <name type="scientific">Arxiozyma heterogenica</name>
    <dbReference type="NCBI Taxonomy" id="278026"/>
    <lineage>
        <taxon>Eukaryota</taxon>
        <taxon>Fungi</taxon>
        <taxon>Dikarya</taxon>
        <taxon>Ascomycota</taxon>
        <taxon>Saccharomycotina</taxon>
        <taxon>Saccharomycetes</taxon>
        <taxon>Saccharomycetales</taxon>
        <taxon>Saccharomycetaceae</taxon>
        <taxon>Arxiozyma</taxon>
    </lineage>
</organism>
<keyword evidence="3" id="KW-0805">Transcription regulation</keyword>
<dbReference type="SMART" id="SM00066">
    <property type="entry name" value="GAL4"/>
    <property type="match status" value="1"/>
</dbReference>
<evidence type="ECO:0000259" key="8">
    <source>
        <dbReference type="PROSITE" id="PS50048"/>
    </source>
</evidence>
<dbReference type="Gene3D" id="4.10.240.10">
    <property type="entry name" value="Zn(2)-C6 fungal-type DNA-binding domain"/>
    <property type="match status" value="1"/>
</dbReference>
<protein>
    <recommendedName>
        <fullName evidence="8">Zn(2)-C6 fungal-type domain-containing protein</fullName>
    </recommendedName>
</protein>
<dbReference type="EMBL" id="JAWIZZ010000053">
    <property type="protein sequence ID" value="KAK5778488.1"/>
    <property type="molecule type" value="Genomic_DNA"/>
</dbReference>
<feature type="compositionally biased region" description="Polar residues" evidence="7">
    <location>
        <begin position="23"/>
        <end position="47"/>
    </location>
</feature>
<feature type="compositionally biased region" description="Polar residues" evidence="7">
    <location>
        <begin position="506"/>
        <end position="522"/>
    </location>
</feature>
<feature type="domain" description="Zn(2)-C6 fungal-type" evidence="8">
    <location>
        <begin position="69"/>
        <end position="101"/>
    </location>
</feature>
<feature type="compositionally biased region" description="Low complexity" evidence="7">
    <location>
        <begin position="1"/>
        <end position="22"/>
    </location>
</feature>